<evidence type="ECO:0000313" key="1">
    <source>
        <dbReference type="EMBL" id="SVE17978.1"/>
    </source>
</evidence>
<dbReference type="CDD" id="cd09620">
    <property type="entry name" value="CBM9_like_3"/>
    <property type="match status" value="1"/>
</dbReference>
<organism evidence="1">
    <name type="scientific">marine metagenome</name>
    <dbReference type="NCBI Taxonomy" id="408172"/>
    <lineage>
        <taxon>unclassified sequences</taxon>
        <taxon>metagenomes</taxon>
        <taxon>ecological metagenomes</taxon>
    </lineage>
</organism>
<feature type="non-terminal residue" evidence="1">
    <location>
        <position position="168"/>
    </location>
</feature>
<dbReference type="PANTHER" id="PTHR35532:SF5">
    <property type="entry name" value="CARBOHYDRATE-BINDING DOMAIN-CONTAINING PROTEIN"/>
    <property type="match status" value="1"/>
</dbReference>
<dbReference type="EMBL" id="UINC01199511">
    <property type="protein sequence ID" value="SVE17978.1"/>
    <property type="molecule type" value="Genomic_DNA"/>
</dbReference>
<dbReference type="AlphaFoldDB" id="A0A383BEU5"/>
<dbReference type="Gene3D" id="2.60.40.1190">
    <property type="match status" value="1"/>
</dbReference>
<dbReference type="SUPFAM" id="SSF49344">
    <property type="entry name" value="CBD9-like"/>
    <property type="match status" value="1"/>
</dbReference>
<accession>A0A383BEU5</accession>
<name>A0A383BEU5_9ZZZZ</name>
<proteinExistence type="predicted"/>
<dbReference type="PANTHER" id="PTHR35532">
    <property type="entry name" value="SIMILAR TO POLYHYDROXYALKANOATE DEPOLYMERASE"/>
    <property type="match status" value="1"/>
</dbReference>
<protein>
    <submittedName>
        <fullName evidence="1">Uncharacterized protein</fullName>
    </submittedName>
</protein>
<sequence>MPDANDNWGYTEAGLKHYTAYRAAGPISIDGRPDEETWQLAPRSPRFEDLVDARPGLFDTRASIVWDDDCLYVAFWVEEPNIEATYTERDSMICCENDVEIFIAGKDAYYEFELNALGTVMERFYIWQDGYEASIYADAPEFDLLSKQRICTLSQGHPRGRRWAFLDW</sequence>
<gene>
    <name evidence="1" type="ORF">METZ01_LOCUS470832</name>
</gene>
<reference evidence="1" key="1">
    <citation type="submission" date="2018-05" db="EMBL/GenBank/DDBJ databases">
        <authorList>
            <person name="Lanie J.A."/>
            <person name="Ng W.-L."/>
            <person name="Kazmierczak K.M."/>
            <person name="Andrzejewski T.M."/>
            <person name="Davidsen T.M."/>
            <person name="Wayne K.J."/>
            <person name="Tettelin H."/>
            <person name="Glass J.I."/>
            <person name="Rusch D."/>
            <person name="Podicherti R."/>
            <person name="Tsui H.-C.T."/>
            <person name="Winkler M.E."/>
        </authorList>
    </citation>
    <scope>NUCLEOTIDE SEQUENCE</scope>
</reference>